<keyword evidence="4 10" id="KW-1003">Cell membrane</keyword>
<comment type="caution">
    <text evidence="12">The sequence shown here is derived from an EMBL/GenBank/DDBJ whole genome shotgun (WGS) entry which is preliminary data.</text>
</comment>
<evidence type="ECO:0000256" key="3">
    <source>
        <dbReference type="ARBA" id="ARBA00006870"/>
    </source>
</evidence>
<dbReference type="GO" id="GO:0022900">
    <property type="term" value="P:electron transport chain"/>
    <property type="evidence" value="ECO:0007669"/>
    <property type="project" value="InterPro"/>
</dbReference>
<sequence>MRANTNLLWLLAGFFALVTVAYIIWGLVDPHQHSIEWAGTFALALSSVFVSFVAFYLSRVHGAQGGELPEDRLDANVDDGDPEVGFFSPWSWWPILLAASAALLFLGLAVGFWISIIAVGVGVICLIGWVYEYYRGNFAR</sequence>
<dbReference type="EMBL" id="JALGAR010000001">
    <property type="protein sequence ID" value="MCI4657743.1"/>
    <property type="molecule type" value="Genomic_DNA"/>
</dbReference>
<feature type="transmembrane region" description="Helical" evidence="11">
    <location>
        <begin position="112"/>
        <end position="134"/>
    </location>
</feature>
<comment type="function">
    <text evidence="1 10">Part of cytochrome c oxidase, its function is unknown.</text>
</comment>
<dbReference type="InterPro" id="IPR021050">
    <property type="entry name" value="Cyt_c_oxidase_su4_actinobac"/>
</dbReference>
<name>A0AA41UES2_9MICO</name>
<evidence type="ECO:0000256" key="7">
    <source>
        <dbReference type="ARBA" id="ARBA00022989"/>
    </source>
</evidence>
<accession>A0AA41UES2</accession>
<evidence type="ECO:0000256" key="8">
    <source>
        <dbReference type="ARBA" id="ARBA00023136"/>
    </source>
</evidence>
<dbReference type="Pfam" id="PF12270">
    <property type="entry name" value="Cyt_c_ox_IV"/>
    <property type="match status" value="1"/>
</dbReference>
<keyword evidence="7 11" id="KW-1133">Transmembrane helix</keyword>
<comment type="catalytic activity">
    <reaction evidence="9 10">
        <text>4 Fe(II)-[cytochrome c] + O2 + 8 H(+)(in) = 4 Fe(III)-[cytochrome c] + 2 H2O + 4 H(+)(out)</text>
        <dbReference type="Rhea" id="RHEA:11436"/>
        <dbReference type="Rhea" id="RHEA-COMP:10350"/>
        <dbReference type="Rhea" id="RHEA-COMP:14399"/>
        <dbReference type="ChEBI" id="CHEBI:15377"/>
        <dbReference type="ChEBI" id="CHEBI:15378"/>
        <dbReference type="ChEBI" id="CHEBI:15379"/>
        <dbReference type="ChEBI" id="CHEBI:29033"/>
        <dbReference type="ChEBI" id="CHEBI:29034"/>
        <dbReference type="EC" id="7.1.1.9"/>
    </reaction>
</comment>
<comment type="subcellular location">
    <subcellularLocation>
        <location evidence="2">Cell membrane</location>
        <topology evidence="2">Multi-pass membrane protein</topology>
    </subcellularLocation>
</comment>
<dbReference type="RefSeq" id="WP_134531813.1">
    <property type="nucleotide sequence ID" value="NZ_JALGAR010000001.1"/>
</dbReference>
<keyword evidence="8 10" id="KW-0472">Membrane</keyword>
<dbReference type="Proteomes" id="UP001165341">
    <property type="component" value="Unassembled WGS sequence"/>
</dbReference>
<comment type="similarity">
    <text evidence="3 10">Belongs to the cytochrome c oxidase bacterial subunit CtaF family.</text>
</comment>
<evidence type="ECO:0000313" key="12">
    <source>
        <dbReference type="EMBL" id="MCI4657743.1"/>
    </source>
</evidence>
<organism evidence="12 13">
    <name type="scientific">Cryobacterium zhongshanensis</name>
    <dbReference type="NCBI Taxonomy" id="2928153"/>
    <lineage>
        <taxon>Bacteria</taxon>
        <taxon>Bacillati</taxon>
        <taxon>Actinomycetota</taxon>
        <taxon>Actinomycetes</taxon>
        <taxon>Micrococcales</taxon>
        <taxon>Microbacteriaceae</taxon>
        <taxon>Cryobacterium</taxon>
    </lineage>
</organism>
<feature type="transmembrane region" description="Helical" evidence="11">
    <location>
        <begin position="7"/>
        <end position="25"/>
    </location>
</feature>
<dbReference type="GO" id="GO:0004129">
    <property type="term" value="F:cytochrome-c oxidase activity"/>
    <property type="evidence" value="ECO:0007669"/>
    <property type="project" value="UniProtKB-EC"/>
</dbReference>
<feature type="transmembrane region" description="Helical" evidence="11">
    <location>
        <begin position="37"/>
        <end position="57"/>
    </location>
</feature>
<dbReference type="GO" id="GO:0005886">
    <property type="term" value="C:plasma membrane"/>
    <property type="evidence" value="ECO:0007669"/>
    <property type="project" value="UniProtKB-SubCell"/>
</dbReference>
<evidence type="ECO:0000256" key="11">
    <source>
        <dbReference type="SAM" id="Phobius"/>
    </source>
</evidence>
<evidence type="ECO:0000256" key="10">
    <source>
        <dbReference type="PIRNR" id="PIRNR017385"/>
    </source>
</evidence>
<dbReference type="PIRSF" id="PIRSF017385">
    <property type="entry name" value="CtaF"/>
    <property type="match status" value="1"/>
</dbReference>
<evidence type="ECO:0000256" key="2">
    <source>
        <dbReference type="ARBA" id="ARBA00004651"/>
    </source>
</evidence>
<keyword evidence="13" id="KW-1185">Reference proteome</keyword>
<feature type="transmembrane region" description="Helical" evidence="11">
    <location>
        <begin position="90"/>
        <end position="106"/>
    </location>
</feature>
<evidence type="ECO:0000256" key="5">
    <source>
        <dbReference type="ARBA" id="ARBA00022692"/>
    </source>
</evidence>
<evidence type="ECO:0000256" key="9">
    <source>
        <dbReference type="ARBA" id="ARBA00047816"/>
    </source>
</evidence>
<keyword evidence="6 10" id="KW-1278">Translocase</keyword>
<evidence type="ECO:0000313" key="13">
    <source>
        <dbReference type="Proteomes" id="UP001165341"/>
    </source>
</evidence>
<proteinExistence type="inferred from homology"/>
<dbReference type="AlphaFoldDB" id="A0AA41UES2"/>
<dbReference type="EC" id="7.1.1.9" evidence="10"/>
<evidence type="ECO:0000256" key="6">
    <source>
        <dbReference type="ARBA" id="ARBA00022967"/>
    </source>
</evidence>
<keyword evidence="5 11" id="KW-0812">Transmembrane</keyword>
<protein>
    <recommendedName>
        <fullName evidence="10">Cytochrome c oxidase polypeptide 4</fullName>
        <ecNumber evidence="10">7.1.1.9</ecNumber>
    </recommendedName>
    <alternativeName>
        <fullName evidence="10">Cytochrome aa3 subunit 4</fullName>
    </alternativeName>
    <alternativeName>
        <fullName evidence="10">Cytochrome c oxidase polypeptide IV</fullName>
    </alternativeName>
</protein>
<evidence type="ECO:0000256" key="4">
    <source>
        <dbReference type="ARBA" id="ARBA00022475"/>
    </source>
</evidence>
<comment type="subunit">
    <text evidence="10">Associates with subunits I, II and III to form cytochrome c oxidase.</text>
</comment>
<gene>
    <name evidence="12" type="ORF">MQH31_07970</name>
</gene>
<reference evidence="12" key="1">
    <citation type="submission" date="2022-03" db="EMBL/GenBank/DDBJ databases">
        <title>Cryobacterium sp. nov. strain ZS14-85, isolated from Antarctic soil.</title>
        <authorList>
            <person name="Li J."/>
            <person name="Niu G."/>
        </authorList>
    </citation>
    <scope>NUCLEOTIDE SEQUENCE</scope>
    <source>
        <strain evidence="12">ZS14-85</strain>
    </source>
</reference>
<evidence type="ECO:0000256" key="1">
    <source>
        <dbReference type="ARBA" id="ARBA00002536"/>
    </source>
</evidence>